<keyword evidence="5" id="KW-1185">Reference proteome</keyword>
<organism evidence="4 5">
    <name type="scientific">Sphingorhabdus lutea</name>
    <dbReference type="NCBI Taxonomy" id="1913578"/>
    <lineage>
        <taxon>Bacteria</taxon>
        <taxon>Pseudomonadati</taxon>
        <taxon>Pseudomonadota</taxon>
        <taxon>Alphaproteobacteria</taxon>
        <taxon>Sphingomonadales</taxon>
        <taxon>Sphingomonadaceae</taxon>
        <taxon>Sphingorhabdus</taxon>
    </lineage>
</organism>
<dbReference type="AlphaFoldDB" id="A0A1L3J9D3"/>
<dbReference type="KEGG" id="sphl:LPB140_01495"/>
<evidence type="ECO:0000313" key="5">
    <source>
        <dbReference type="Proteomes" id="UP000242561"/>
    </source>
</evidence>
<dbReference type="STRING" id="1913578.LPB140_01495"/>
<evidence type="ECO:0000256" key="2">
    <source>
        <dbReference type="ARBA" id="ARBA00013346"/>
    </source>
</evidence>
<dbReference type="Pfam" id="PF01135">
    <property type="entry name" value="PCMT"/>
    <property type="match status" value="1"/>
</dbReference>
<comment type="similarity">
    <text evidence="1">Belongs to the methyltransferase superfamily. L-isoaspartyl/D-aspartyl protein methyltransferase family.</text>
</comment>
<dbReference type="Gene3D" id="3.40.50.150">
    <property type="entry name" value="Vaccinia Virus protein VP39"/>
    <property type="match status" value="1"/>
</dbReference>
<dbReference type="EMBL" id="CP018154">
    <property type="protein sequence ID" value="APG61721.1"/>
    <property type="molecule type" value="Genomic_DNA"/>
</dbReference>
<dbReference type="CDD" id="cd02440">
    <property type="entry name" value="AdoMet_MTases"/>
    <property type="match status" value="1"/>
</dbReference>
<evidence type="ECO:0000256" key="3">
    <source>
        <dbReference type="ARBA" id="ARBA00030757"/>
    </source>
</evidence>
<name>A0A1L3J9D3_9SPHN</name>
<dbReference type="PANTHER" id="PTHR11579:SF18">
    <property type="entry name" value="PROTEIN-L-ISOASPARTATE O-METHYLTRANSFERASE"/>
    <property type="match status" value="1"/>
</dbReference>
<evidence type="ECO:0000313" key="4">
    <source>
        <dbReference type="EMBL" id="APG61721.1"/>
    </source>
</evidence>
<dbReference type="GO" id="GO:0005737">
    <property type="term" value="C:cytoplasm"/>
    <property type="evidence" value="ECO:0007669"/>
    <property type="project" value="TreeGrafter"/>
</dbReference>
<accession>A0A1L3J9D3</accession>
<reference evidence="4 5" key="1">
    <citation type="submission" date="2016-11" db="EMBL/GenBank/DDBJ databases">
        <title>Sphingorhabdus sp. LPB0140, isolated from marine environment.</title>
        <authorList>
            <person name="Kim E."/>
            <person name="Yi H."/>
        </authorList>
    </citation>
    <scope>NUCLEOTIDE SEQUENCE [LARGE SCALE GENOMIC DNA]</scope>
    <source>
        <strain evidence="4 5">LPB0140</strain>
    </source>
</reference>
<gene>
    <name evidence="4" type="ORF">LPB140_01495</name>
</gene>
<dbReference type="InterPro" id="IPR000682">
    <property type="entry name" value="PCMT"/>
</dbReference>
<dbReference type="GO" id="GO:0004719">
    <property type="term" value="F:protein-L-isoaspartate (D-aspartate) O-methyltransferase activity"/>
    <property type="evidence" value="ECO:0007669"/>
    <property type="project" value="InterPro"/>
</dbReference>
<dbReference type="Proteomes" id="UP000242561">
    <property type="component" value="Chromosome"/>
</dbReference>
<protein>
    <recommendedName>
        <fullName evidence="2">Protein-L-isoaspartate O-methyltransferase</fullName>
    </recommendedName>
    <alternativeName>
        <fullName evidence="3">Protein L-isoaspartyl methyltransferase</fullName>
    </alternativeName>
</protein>
<dbReference type="InterPro" id="IPR029063">
    <property type="entry name" value="SAM-dependent_MTases_sf"/>
</dbReference>
<sequence>MNYKQMRTAMVNSQLRTCDVNTPWILDAMSKLPREEFVGEAQREFAYMDRPLKVSGDRMMAPPIVAGQILTRIAPSGGEKILIIGGGSGYVAALIAPQIFNLHFIEPDADLLARAKDNLSGFDNITFVDGDWTTGPHDKNADFGEYDVILLDAVAQKAPEALAALLKDGGKFICGNDDGATTSLCVGIKAGGQVKLVPKDPAYMPFIDALSEPAGFTF</sequence>
<proteinExistence type="inferred from homology"/>
<dbReference type="SUPFAM" id="SSF53335">
    <property type="entry name" value="S-adenosyl-L-methionine-dependent methyltransferases"/>
    <property type="match status" value="1"/>
</dbReference>
<evidence type="ECO:0000256" key="1">
    <source>
        <dbReference type="ARBA" id="ARBA00005369"/>
    </source>
</evidence>
<dbReference type="PANTHER" id="PTHR11579">
    <property type="entry name" value="PROTEIN-L-ISOASPARTATE O-METHYLTRANSFERASE"/>
    <property type="match status" value="1"/>
</dbReference>